<sequence length="46" mass="5482">MRETEEYIHVEEEHFLSWVRELSGESPFDDLFIEERFGVESGPHGE</sequence>
<reference evidence="2" key="1">
    <citation type="journal article" date="2019" name="Int. J. Syst. Evol. Microbiol.">
        <title>The Global Catalogue of Microorganisms (GCM) 10K type strain sequencing project: providing services to taxonomists for standard genome sequencing and annotation.</title>
        <authorList>
            <consortium name="The Broad Institute Genomics Platform"/>
            <consortium name="The Broad Institute Genome Sequencing Center for Infectious Disease"/>
            <person name="Wu L."/>
            <person name="Ma J."/>
        </authorList>
    </citation>
    <scope>NUCLEOTIDE SEQUENCE [LARGE SCALE GENOMIC DNA]</scope>
    <source>
        <strain evidence="2">WYCCWR 12678</strain>
    </source>
</reference>
<proteinExistence type="predicted"/>
<dbReference type="Proteomes" id="UP001596002">
    <property type="component" value="Unassembled WGS sequence"/>
</dbReference>
<protein>
    <submittedName>
        <fullName evidence="1">Uncharacterized protein</fullName>
    </submittedName>
</protein>
<dbReference type="EMBL" id="JBHSHC010000013">
    <property type="protein sequence ID" value="MFC4766112.1"/>
    <property type="molecule type" value="Genomic_DNA"/>
</dbReference>
<evidence type="ECO:0000313" key="2">
    <source>
        <dbReference type="Proteomes" id="UP001596002"/>
    </source>
</evidence>
<accession>A0ABV9PYS4</accession>
<comment type="caution">
    <text evidence="1">The sequence shown here is derived from an EMBL/GenBank/DDBJ whole genome shotgun (WGS) entry which is preliminary data.</text>
</comment>
<name>A0ABV9PYS4_9BACL</name>
<organism evidence="1 2">
    <name type="scientific">Effusibacillus consociatus</name>
    <dbReference type="NCBI Taxonomy" id="1117041"/>
    <lineage>
        <taxon>Bacteria</taxon>
        <taxon>Bacillati</taxon>
        <taxon>Bacillota</taxon>
        <taxon>Bacilli</taxon>
        <taxon>Bacillales</taxon>
        <taxon>Alicyclobacillaceae</taxon>
        <taxon>Effusibacillus</taxon>
    </lineage>
</organism>
<keyword evidence="2" id="KW-1185">Reference proteome</keyword>
<evidence type="ECO:0000313" key="1">
    <source>
        <dbReference type="EMBL" id="MFC4766112.1"/>
    </source>
</evidence>
<gene>
    <name evidence="1" type="ORF">ACFO8Q_01695</name>
</gene>
<dbReference type="RefSeq" id="WP_380023816.1">
    <property type="nucleotide sequence ID" value="NZ_JBHSHC010000013.1"/>
</dbReference>